<reference evidence="2 3" key="1">
    <citation type="journal article" date="2019" name="Int. J. Syst. Evol. Microbiol.">
        <title>The Global Catalogue of Microorganisms (GCM) 10K type strain sequencing project: providing services to taxonomists for standard genome sequencing and annotation.</title>
        <authorList>
            <consortium name="The Broad Institute Genomics Platform"/>
            <consortium name="The Broad Institute Genome Sequencing Center for Infectious Disease"/>
            <person name="Wu L."/>
            <person name="Ma J."/>
        </authorList>
    </citation>
    <scope>NUCLEOTIDE SEQUENCE [LARGE SCALE GENOMIC DNA]</scope>
    <source>
        <strain evidence="2 3">JCM 14319</strain>
    </source>
</reference>
<dbReference type="Proteomes" id="UP001500506">
    <property type="component" value="Unassembled WGS sequence"/>
</dbReference>
<gene>
    <name evidence="2" type="ORF">GCM10009747_29280</name>
</gene>
<dbReference type="EMBL" id="BAAANH010000006">
    <property type="protein sequence ID" value="GAA1767035.1"/>
    <property type="molecule type" value="Genomic_DNA"/>
</dbReference>
<evidence type="ECO:0000256" key="1">
    <source>
        <dbReference type="SAM" id="MobiDB-lite"/>
    </source>
</evidence>
<evidence type="ECO:0000313" key="3">
    <source>
        <dbReference type="Proteomes" id="UP001500506"/>
    </source>
</evidence>
<organism evidence="2 3">
    <name type="scientific">Agromyces humatus</name>
    <dbReference type="NCBI Taxonomy" id="279573"/>
    <lineage>
        <taxon>Bacteria</taxon>
        <taxon>Bacillati</taxon>
        <taxon>Actinomycetota</taxon>
        <taxon>Actinomycetes</taxon>
        <taxon>Micrococcales</taxon>
        <taxon>Microbacteriaceae</taxon>
        <taxon>Agromyces</taxon>
    </lineage>
</organism>
<name>A0ABN2KV50_9MICO</name>
<feature type="region of interest" description="Disordered" evidence="1">
    <location>
        <begin position="755"/>
        <end position="777"/>
    </location>
</feature>
<dbReference type="RefSeq" id="WP_232498105.1">
    <property type="nucleotide sequence ID" value="NZ_BAAANH010000006.1"/>
</dbReference>
<evidence type="ECO:0000313" key="2">
    <source>
        <dbReference type="EMBL" id="GAA1767035.1"/>
    </source>
</evidence>
<comment type="caution">
    <text evidence="2">The sequence shown here is derived from an EMBL/GenBank/DDBJ whole genome shotgun (WGS) entry which is preliminary data.</text>
</comment>
<proteinExistence type="predicted"/>
<sequence length="777" mass="86850">MAGATAEQLLEVHTEKGWRSRFVDVSDLLDILRDCIIADDYTIPDDLNNALILTDRGNSLKSRLIRKEEVPAKEAHLMCALVLGHDELFVDVSATEIDALTASIGRQIKNRQIRFPFIYSRDLYDAFADQFEEEKDSISTEETIKLLDKIPAGVFQYGRFVIGPSGISQSPFQRALRFSKRVPAFHCSDPVCRDLHSVVLTTGYKAGINAQRDKLEQLLESSSEPAADWSGLAMEINRITDSHFGNHWHAPVVTLLGDCLSIDELRMVLSSQGESADNLARPRALEVALLRSDKALVAALDQLVQAGDIKVPTGEIRAPISTAHLRSGAFRLRPQLGERGVRSVSGDPGLPTLRERELVKQLYLAENEQERHELDWQLRSLDGVSLEVRLDDYIRTRTPAEALTRLVLARSSSAIAASEIAGLGDLEGVSDDELIARLTWKLGFDLDGAEDAHAPFWRQHEKLSAIVQSWLGAGPGDADEFKGQASTYFSTLEGVLEETLAFAAWALLRDHINAPRPFSYDNEADRTRGLELLQDAYAEWTAKRPKETLRFTGRLTMFTLARGFGVLSEALGAVRAAPDALLRNRQDFPDYATRSALQRFPFESTVPFLDLAEHSQERIIEGLREVERTLDPLVLSRVRNDYSHYRRTSPELAGMEATLEAVGRGVRAIENLGFGLNLCQPSSETTDRWGRRRVDFVGPRSLRHTFARPSSLDWVGLPSLRKPQYLVRAAAFDDANEVLRFTRQYESEFSRMWDNYPRPRKKAPPTVDGTAEGSADG</sequence>
<accession>A0ABN2KV50</accession>
<protein>
    <submittedName>
        <fullName evidence="2">Uncharacterized protein</fullName>
    </submittedName>
</protein>
<keyword evidence="3" id="KW-1185">Reference proteome</keyword>